<dbReference type="NCBIfam" id="NF001923">
    <property type="entry name" value="PRK00701.1"/>
    <property type="match status" value="1"/>
</dbReference>
<dbReference type="GO" id="GO:0005384">
    <property type="term" value="F:manganese ion transmembrane transporter activity"/>
    <property type="evidence" value="ECO:0007669"/>
    <property type="project" value="TreeGrafter"/>
</dbReference>
<proteinExistence type="inferred from homology"/>
<evidence type="ECO:0000256" key="4">
    <source>
        <dbReference type="ARBA" id="ARBA00022847"/>
    </source>
</evidence>
<feature type="transmembrane region" description="Helical" evidence="7">
    <location>
        <begin position="216"/>
        <end position="239"/>
    </location>
</feature>
<evidence type="ECO:0000256" key="1">
    <source>
        <dbReference type="ARBA" id="ARBA00004141"/>
    </source>
</evidence>
<name>A0A2D2CZY3_METT3</name>
<keyword evidence="2 7" id="KW-0813">Transport</keyword>
<dbReference type="PRINTS" id="PR00447">
    <property type="entry name" value="NATRESASSCMP"/>
</dbReference>
<dbReference type="GO" id="GO:0015293">
    <property type="term" value="F:symporter activity"/>
    <property type="evidence" value="ECO:0007669"/>
    <property type="project" value="UniProtKB-UniRule"/>
</dbReference>
<dbReference type="NCBIfam" id="TIGR01197">
    <property type="entry name" value="nramp"/>
    <property type="match status" value="1"/>
</dbReference>
<evidence type="ECO:0000256" key="5">
    <source>
        <dbReference type="ARBA" id="ARBA00022989"/>
    </source>
</evidence>
<dbReference type="Proteomes" id="UP000230709">
    <property type="component" value="Chromosome"/>
</dbReference>
<dbReference type="InterPro" id="IPR001046">
    <property type="entry name" value="NRAMP_fam"/>
</dbReference>
<keyword evidence="3 7" id="KW-0812">Transmembrane</keyword>
<keyword evidence="5 7" id="KW-1133">Transmembrane helix</keyword>
<accession>A0A2D2CZY3</accession>
<evidence type="ECO:0000256" key="3">
    <source>
        <dbReference type="ARBA" id="ARBA00022692"/>
    </source>
</evidence>
<keyword evidence="7" id="KW-0406">Ion transport</keyword>
<feature type="transmembrane region" description="Helical" evidence="7">
    <location>
        <begin position="142"/>
        <end position="161"/>
    </location>
</feature>
<keyword evidence="4 7" id="KW-0769">Symport</keyword>
<reference evidence="9" key="1">
    <citation type="submission" date="2017-10" db="EMBL/GenBank/DDBJ databases">
        <title>Completed PacBio SMRT sequence of Methylosinus trichosporium OB3b reveals presence of a third large plasmid.</title>
        <authorList>
            <person name="Charles T.C."/>
            <person name="Lynch M.D.J."/>
            <person name="Heil J.R."/>
            <person name="Cheng J."/>
        </authorList>
    </citation>
    <scope>NUCLEOTIDE SEQUENCE [LARGE SCALE GENOMIC DNA]</scope>
    <source>
        <strain evidence="9">OB3b</strain>
    </source>
</reference>
<dbReference type="PANTHER" id="PTHR11706:SF33">
    <property type="entry name" value="NATURAL RESISTANCE-ASSOCIATED MACROPHAGE PROTEIN 2"/>
    <property type="match status" value="1"/>
</dbReference>
<feature type="transmembrane region" description="Helical" evidence="7">
    <location>
        <begin position="354"/>
        <end position="375"/>
    </location>
</feature>
<gene>
    <name evidence="7" type="primary">mntH</name>
    <name evidence="8" type="ORF">CQW49_10860</name>
</gene>
<feature type="transmembrane region" description="Helical" evidence="7">
    <location>
        <begin position="381"/>
        <end position="403"/>
    </location>
</feature>
<evidence type="ECO:0000256" key="6">
    <source>
        <dbReference type="ARBA" id="ARBA00023136"/>
    </source>
</evidence>
<keyword evidence="9" id="KW-1185">Reference proteome</keyword>
<dbReference type="GO" id="GO:0034755">
    <property type="term" value="P:iron ion transmembrane transport"/>
    <property type="evidence" value="ECO:0007669"/>
    <property type="project" value="TreeGrafter"/>
</dbReference>
<evidence type="ECO:0000256" key="7">
    <source>
        <dbReference type="HAMAP-Rule" id="MF_00221"/>
    </source>
</evidence>
<protein>
    <recommendedName>
        <fullName evidence="7">Divalent metal cation transporter MntH</fullName>
    </recommendedName>
</protein>
<feature type="transmembrane region" description="Helical" evidence="7">
    <location>
        <begin position="260"/>
        <end position="287"/>
    </location>
</feature>
<dbReference type="Pfam" id="PF01566">
    <property type="entry name" value="Nramp"/>
    <property type="match status" value="1"/>
</dbReference>
<evidence type="ECO:0000313" key="8">
    <source>
        <dbReference type="EMBL" id="ATQ68323.1"/>
    </source>
</evidence>
<keyword evidence="6 7" id="KW-0472">Membrane</keyword>
<evidence type="ECO:0000256" key="2">
    <source>
        <dbReference type="ARBA" id="ARBA00022448"/>
    </source>
</evidence>
<dbReference type="KEGG" id="mtw:CQW49_10860"/>
<feature type="transmembrane region" description="Helical" evidence="7">
    <location>
        <begin position="113"/>
        <end position="136"/>
    </location>
</feature>
<sequence>MQSAATPHLDGAFAATRGDMRRSVSVPRDTAGLRRLFIFFGPGYLVATGYMDPGNWATALAGGSKFGTSLLFVAVLSSLMAIVLQSLTARLGLGAGLDLASACRARFPRHANFALWLLAEAGILATDLAEVIGTAIGLQLLFGLPLAAGVVVTLLDTFLVLAFERAGFRKIELFVVAMLGVIALSFGAQLALAEPSLAAIAEGLVPSRAFFENPEMLYIGLGILGATVMPHNLFLHSYIVQTRAVGASLDEKREAIDFAVLDSTLALMIALVINGSILVLAAAAFHATGHTEVAELGEAYRLIAPLLGAPIAAKLFAVALIACGLNSTVTATLAGQIVMEGFVHIRMRPALRRLVTRLIAILPAVAVTLIAGEAATARLLVLSQVVLSLTLPFAVAPLVWFTASRRMMGELTAPRATTAVAAVIAVAIIALNGKLLLDAFSGN</sequence>
<feature type="transmembrane region" description="Helical" evidence="7">
    <location>
        <begin position="173"/>
        <end position="192"/>
    </location>
</feature>
<comment type="similarity">
    <text evidence="7">Belongs to the NRAMP family.</text>
</comment>
<feature type="transmembrane region" description="Helical" evidence="7">
    <location>
        <begin position="32"/>
        <end position="51"/>
    </location>
</feature>
<feature type="transmembrane region" description="Helical" evidence="7">
    <location>
        <begin position="415"/>
        <end position="437"/>
    </location>
</feature>
<evidence type="ECO:0000313" key="9">
    <source>
        <dbReference type="Proteomes" id="UP000230709"/>
    </source>
</evidence>
<dbReference type="GO" id="GO:0015086">
    <property type="term" value="F:cadmium ion transmembrane transporter activity"/>
    <property type="evidence" value="ECO:0007669"/>
    <property type="project" value="TreeGrafter"/>
</dbReference>
<dbReference type="GO" id="GO:0005886">
    <property type="term" value="C:plasma membrane"/>
    <property type="evidence" value="ECO:0007669"/>
    <property type="project" value="UniProtKB-SubCell"/>
</dbReference>
<dbReference type="NCBIfam" id="NF037982">
    <property type="entry name" value="Nramp_1"/>
    <property type="match status" value="1"/>
</dbReference>
<keyword evidence="7" id="KW-1003">Cell membrane</keyword>
<dbReference type="STRING" id="595536.GCA_000178815_02994"/>
<comment type="subcellular location">
    <subcellularLocation>
        <location evidence="7">Cell membrane</location>
        <topology evidence="7">Multi-pass membrane protein</topology>
    </subcellularLocation>
    <subcellularLocation>
        <location evidence="1">Membrane</location>
        <topology evidence="1">Multi-pass membrane protein</topology>
    </subcellularLocation>
</comment>
<dbReference type="AlphaFoldDB" id="A0A2D2CZY3"/>
<dbReference type="GO" id="GO:0046872">
    <property type="term" value="F:metal ion binding"/>
    <property type="evidence" value="ECO:0007669"/>
    <property type="project" value="UniProtKB-UniRule"/>
</dbReference>
<dbReference type="PANTHER" id="PTHR11706">
    <property type="entry name" value="SOLUTE CARRIER PROTEIN FAMILY 11 MEMBER"/>
    <property type="match status" value="1"/>
</dbReference>
<dbReference type="HAMAP" id="MF_00221">
    <property type="entry name" value="NRAMP"/>
    <property type="match status" value="1"/>
</dbReference>
<feature type="transmembrane region" description="Helical" evidence="7">
    <location>
        <begin position="71"/>
        <end position="93"/>
    </location>
</feature>
<feature type="transmembrane region" description="Helical" evidence="7">
    <location>
        <begin position="307"/>
        <end position="333"/>
    </location>
</feature>
<dbReference type="EMBL" id="CP023737">
    <property type="protein sequence ID" value="ATQ68323.1"/>
    <property type="molecule type" value="Genomic_DNA"/>
</dbReference>
<organism evidence="8 9">
    <name type="scientific">Methylosinus trichosporium (strain ATCC 35070 / NCIMB 11131 / UNIQEM 75 / OB3b)</name>
    <dbReference type="NCBI Taxonomy" id="595536"/>
    <lineage>
        <taxon>Bacteria</taxon>
        <taxon>Pseudomonadati</taxon>
        <taxon>Pseudomonadota</taxon>
        <taxon>Alphaproteobacteria</taxon>
        <taxon>Hyphomicrobiales</taxon>
        <taxon>Methylocystaceae</taxon>
        <taxon>Methylosinus</taxon>
    </lineage>
</organism>
<dbReference type="RefSeq" id="WP_003609896.1">
    <property type="nucleotide sequence ID" value="NZ_ADVE02000001.1"/>
</dbReference>
<comment type="function">
    <text evidence="7">H(+)-stimulated, divalent metal cation uptake system.</text>
</comment>